<evidence type="ECO:0000256" key="1">
    <source>
        <dbReference type="ARBA" id="ARBA00023125"/>
    </source>
</evidence>
<dbReference type="InterPro" id="IPR001647">
    <property type="entry name" value="HTH_TetR"/>
</dbReference>
<feature type="domain" description="HTH tetR-type" evidence="4">
    <location>
        <begin position="27"/>
        <end position="87"/>
    </location>
</feature>
<dbReference type="PROSITE" id="PS50977">
    <property type="entry name" value="HTH_TETR_2"/>
    <property type="match status" value="1"/>
</dbReference>
<feature type="DNA-binding region" description="H-T-H motif" evidence="2">
    <location>
        <begin position="50"/>
        <end position="69"/>
    </location>
</feature>
<dbReference type="Pfam" id="PF00440">
    <property type="entry name" value="TetR_N"/>
    <property type="match status" value="1"/>
</dbReference>
<evidence type="ECO:0000256" key="2">
    <source>
        <dbReference type="PROSITE-ProRule" id="PRU00335"/>
    </source>
</evidence>
<evidence type="ECO:0000313" key="6">
    <source>
        <dbReference type="Proteomes" id="UP001501183"/>
    </source>
</evidence>
<keyword evidence="1 2" id="KW-0238">DNA-binding</keyword>
<dbReference type="EMBL" id="BAABFB010000063">
    <property type="protein sequence ID" value="GAA4485722.1"/>
    <property type="molecule type" value="Genomic_DNA"/>
</dbReference>
<evidence type="ECO:0000256" key="3">
    <source>
        <dbReference type="SAM" id="MobiDB-lite"/>
    </source>
</evidence>
<organism evidence="5 6">
    <name type="scientific">Rhodococcus olei</name>
    <dbReference type="NCBI Taxonomy" id="2161675"/>
    <lineage>
        <taxon>Bacteria</taxon>
        <taxon>Bacillati</taxon>
        <taxon>Actinomycetota</taxon>
        <taxon>Actinomycetes</taxon>
        <taxon>Mycobacteriales</taxon>
        <taxon>Nocardiaceae</taxon>
        <taxon>Rhodococcus</taxon>
    </lineage>
</organism>
<reference evidence="6" key="1">
    <citation type="journal article" date="2019" name="Int. J. Syst. Evol. Microbiol.">
        <title>The Global Catalogue of Microorganisms (GCM) 10K type strain sequencing project: providing services to taxonomists for standard genome sequencing and annotation.</title>
        <authorList>
            <consortium name="The Broad Institute Genomics Platform"/>
            <consortium name="The Broad Institute Genome Sequencing Center for Infectious Disease"/>
            <person name="Wu L."/>
            <person name="Ma J."/>
        </authorList>
    </citation>
    <scope>NUCLEOTIDE SEQUENCE [LARGE SCALE GENOMIC DNA]</scope>
    <source>
        <strain evidence="6">JCM 32206</strain>
    </source>
</reference>
<dbReference type="Proteomes" id="UP001501183">
    <property type="component" value="Unassembled WGS sequence"/>
</dbReference>
<dbReference type="PRINTS" id="PR00455">
    <property type="entry name" value="HTHTETR"/>
</dbReference>
<comment type="caution">
    <text evidence="5">The sequence shown here is derived from an EMBL/GenBank/DDBJ whole genome shotgun (WGS) entry which is preliminary data.</text>
</comment>
<dbReference type="PANTHER" id="PTHR30055:SF226">
    <property type="entry name" value="HTH-TYPE TRANSCRIPTIONAL REGULATOR PKSA"/>
    <property type="match status" value="1"/>
</dbReference>
<dbReference type="InterPro" id="IPR009057">
    <property type="entry name" value="Homeodomain-like_sf"/>
</dbReference>
<evidence type="ECO:0000313" key="5">
    <source>
        <dbReference type="EMBL" id="GAA4485722.1"/>
    </source>
</evidence>
<dbReference type="Gene3D" id="1.10.357.10">
    <property type="entry name" value="Tetracycline Repressor, domain 2"/>
    <property type="match status" value="1"/>
</dbReference>
<keyword evidence="6" id="KW-1185">Reference proteome</keyword>
<proteinExistence type="predicted"/>
<evidence type="ECO:0000259" key="4">
    <source>
        <dbReference type="PROSITE" id="PS50977"/>
    </source>
</evidence>
<feature type="region of interest" description="Disordered" evidence="3">
    <location>
        <begin position="1"/>
        <end position="26"/>
    </location>
</feature>
<dbReference type="InterPro" id="IPR023772">
    <property type="entry name" value="DNA-bd_HTH_TetR-type_CS"/>
</dbReference>
<accession>A0ABP8PFD3</accession>
<sequence length="211" mass="23050">MNSTRPAPSDAPVTGADVEQRYSPRAQSTRRAVLDAAGAVFAEKGYEASSIAELVERSGISVGSIYHHFGGKAEVFGALYDEFYHRQRRRTEEGSARAREAGETDTLAIYLAGARAYLDGCWRDREQTRLFHAMEGPPGLWRARQERVTAWVRTNIDELDSASLPHGDSLAHAVTAVVLACAIELTEVDSPTAAEELIEYFLGLIARVAAP</sequence>
<dbReference type="PROSITE" id="PS01081">
    <property type="entry name" value="HTH_TETR_1"/>
    <property type="match status" value="1"/>
</dbReference>
<gene>
    <name evidence="5" type="ORF">GCM10023094_41010</name>
</gene>
<dbReference type="PANTHER" id="PTHR30055">
    <property type="entry name" value="HTH-TYPE TRANSCRIPTIONAL REGULATOR RUTR"/>
    <property type="match status" value="1"/>
</dbReference>
<dbReference type="InterPro" id="IPR050109">
    <property type="entry name" value="HTH-type_TetR-like_transc_reg"/>
</dbReference>
<protein>
    <recommendedName>
        <fullName evidence="4">HTH tetR-type domain-containing protein</fullName>
    </recommendedName>
</protein>
<dbReference type="RefSeq" id="WP_345349442.1">
    <property type="nucleotide sequence ID" value="NZ_BAABFB010000063.1"/>
</dbReference>
<name>A0ABP8PFD3_9NOCA</name>
<dbReference type="SUPFAM" id="SSF46689">
    <property type="entry name" value="Homeodomain-like"/>
    <property type="match status" value="1"/>
</dbReference>